<proteinExistence type="predicted"/>
<dbReference type="Proteomes" id="UP001140272">
    <property type="component" value="Unassembled WGS sequence"/>
</dbReference>
<name>A0A9X2YGL0_9MYCO</name>
<comment type="caution">
    <text evidence="1">The sequence shown here is derived from an EMBL/GenBank/DDBJ whole genome shotgun (WGS) entry which is preliminary data.</text>
</comment>
<evidence type="ECO:0000313" key="2">
    <source>
        <dbReference type="Proteomes" id="UP001140272"/>
    </source>
</evidence>
<gene>
    <name evidence="1" type="ORF">H7H73_23600</name>
</gene>
<dbReference type="AlphaFoldDB" id="A0A9X2YGL0"/>
<sequence length="59" mass="5752">MSEASVPEVGSLRAVDAAGLVDLVTGCAAAAARAEAVKLAAIAEFWDAAAPGPVPVGLF</sequence>
<evidence type="ECO:0000313" key="1">
    <source>
        <dbReference type="EMBL" id="MCV7072885.1"/>
    </source>
</evidence>
<accession>A0A9X2YGL0</accession>
<reference evidence="1" key="2">
    <citation type="journal article" date="2022" name="BMC Genomics">
        <title>Comparative genome analysis of mycobacteria focusing on tRNA and non-coding RNA.</title>
        <authorList>
            <person name="Behra P.R.K."/>
            <person name="Pettersson B.M.F."/>
            <person name="Ramesh M."/>
            <person name="Das S."/>
            <person name="Dasgupta S."/>
            <person name="Kirsebom L.A."/>
        </authorList>
    </citation>
    <scope>NUCLEOTIDE SEQUENCE</scope>
    <source>
        <strain evidence="1">DSM 45406</strain>
    </source>
</reference>
<protein>
    <submittedName>
        <fullName evidence="1">Uncharacterized protein</fullName>
    </submittedName>
</protein>
<organism evidence="1 2">
    <name type="scientific">Mycolicibacterium rufum</name>
    <dbReference type="NCBI Taxonomy" id="318424"/>
    <lineage>
        <taxon>Bacteria</taxon>
        <taxon>Bacillati</taxon>
        <taxon>Actinomycetota</taxon>
        <taxon>Actinomycetes</taxon>
        <taxon>Mycobacteriales</taxon>
        <taxon>Mycobacteriaceae</taxon>
        <taxon>Mycolicibacterium</taxon>
    </lineage>
</organism>
<reference evidence="1" key="1">
    <citation type="submission" date="2020-07" db="EMBL/GenBank/DDBJ databases">
        <authorList>
            <person name="Pettersson B.M.F."/>
            <person name="Behra P.R.K."/>
            <person name="Ramesh M."/>
            <person name="Das S."/>
            <person name="Dasgupta S."/>
            <person name="Kirsebom L.A."/>
        </authorList>
    </citation>
    <scope>NUCLEOTIDE SEQUENCE</scope>
    <source>
        <strain evidence="1">DSM 45406</strain>
    </source>
</reference>
<dbReference type="EMBL" id="JACKRN010000772">
    <property type="protein sequence ID" value="MCV7072885.1"/>
    <property type="molecule type" value="Genomic_DNA"/>
</dbReference>